<dbReference type="InterPro" id="IPR041698">
    <property type="entry name" value="Methyltransf_25"/>
</dbReference>
<dbReference type="SUPFAM" id="SSF53335">
    <property type="entry name" value="S-adenosyl-L-methionine-dependent methyltransferases"/>
    <property type="match status" value="1"/>
</dbReference>
<evidence type="ECO:0000259" key="2">
    <source>
        <dbReference type="Pfam" id="PF13649"/>
    </source>
</evidence>
<accession>A0ABW6VWB2</accession>
<gene>
    <name evidence="3" type="ORF">ACFY3B_18800</name>
</gene>
<evidence type="ECO:0000313" key="3">
    <source>
        <dbReference type="EMBL" id="MFF5201650.1"/>
    </source>
</evidence>
<dbReference type="PANTHER" id="PTHR43464:SF82">
    <property type="entry name" value="METHYLTRANSFERASE DOMAIN-CONTAINING PROTEIN"/>
    <property type="match status" value="1"/>
</dbReference>
<keyword evidence="4" id="KW-1185">Reference proteome</keyword>
<dbReference type="PANTHER" id="PTHR43464">
    <property type="entry name" value="METHYLTRANSFERASE"/>
    <property type="match status" value="1"/>
</dbReference>
<dbReference type="Gene3D" id="3.40.50.150">
    <property type="entry name" value="Vaccinia Virus protein VP39"/>
    <property type="match status" value="1"/>
</dbReference>
<dbReference type="Pfam" id="PF13649">
    <property type="entry name" value="Methyltransf_25"/>
    <property type="match status" value="1"/>
</dbReference>
<keyword evidence="3" id="KW-0489">Methyltransferase</keyword>
<dbReference type="GO" id="GO:0008168">
    <property type="term" value="F:methyltransferase activity"/>
    <property type="evidence" value="ECO:0007669"/>
    <property type="project" value="UniProtKB-KW"/>
</dbReference>
<evidence type="ECO:0000256" key="1">
    <source>
        <dbReference type="SAM" id="MobiDB-lite"/>
    </source>
</evidence>
<organism evidence="3 4">
    <name type="scientific">Micromonospora parva</name>
    <dbReference type="NCBI Taxonomy" id="1464048"/>
    <lineage>
        <taxon>Bacteria</taxon>
        <taxon>Bacillati</taxon>
        <taxon>Actinomycetota</taxon>
        <taxon>Actinomycetes</taxon>
        <taxon>Micromonosporales</taxon>
        <taxon>Micromonosporaceae</taxon>
        <taxon>Micromonospora</taxon>
    </lineage>
</organism>
<proteinExistence type="predicted"/>
<dbReference type="InterPro" id="IPR029063">
    <property type="entry name" value="SAM-dependent_MTases_sf"/>
</dbReference>
<dbReference type="RefSeq" id="WP_387221226.1">
    <property type="nucleotide sequence ID" value="NZ_JBIAZM010000006.1"/>
</dbReference>
<feature type="region of interest" description="Disordered" evidence="1">
    <location>
        <begin position="384"/>
        <end position="407"/>
    </location>
</feature>
<comment type="caution">
    <text evidence="3">The sequence shown here is derived from an EMBL/GenBank/DDBJ whole genome shotgun (WGS) entry which is preliminary data.</text>
</comment>
<feature type="domain" description="Methyltransferase" evidence="2">
    <location>
        <begin position="155"/>
        <end position="251"/>
    </location>
</feature>
<keyword evidence="3" id="KW-0808">Transferase</keyword>
<reference evidence="3 4" key="1">
    <citation type="submission" date="2024-10" db="EMBL/GenBank/DDBJ databases">
        <title>The Natural Products Discovery Center: Release of the First 8490 Sequenced Strains for Exploring Actinobacteria Biosynthetic Diversity.</title>
        <authorList>
            <person name="Kalkreuter E."/>
            <person name="Kautsar S.A."/>
            <person name="Yang D."/>
            <person name="Bader C.D."/>
            <person name="Teijaro C.N."/>
            <person name="Fluegel L."/>
            <person name="Davis C.M."/>
            <person name="Simpson J.R."/>
            <person name="Lauterbach L."/>
            <person name="Steele A.D."/>
            <person name="Gui C."/>
            <person name="Meng S."/>
            <person name="Li G."/>
            <person name="Viehrig K."/>
            <person name="Ye F."/>
            <person name="Su P."/>
            <person name="Kiefer A.F."/>
            <person name="Nichols A."/>
            <person name="Cepeda A.J."/>
            <person name="Yan W."/>
            <person name="Fan B."/>
            <person name="Jiang Y."/>
            <person name="Adhikari A."/>
            <person name="Zheng C.-J."/>
            <person name="Schuster L."/>
            <person name="Cowan T.M."/>
            <person name="Smanski M.J."/>
            <person name="Chevrette M.G."/>
            <person name="De Carvalho L.P.S."/>
            <person name="Shen B."/>
        </authorList>
    </citation>
    <scope>NUCLEOTIDE SEQUENCE [LARGE SCALE GENOMIC DNA]</scope>
    <source>
        <strain evidence="3 4">NPDC000140</strain>
    </source>
</reference>
<dbReference type="EMBL" id="JBIAZM010000006">
    <property type="protein sequence ID" value="MFF5201650.1"/>
    <property type="molecule type" value="Genomic_DNA"/>
</dbReference>
<dbReference type="Proteomes" id="UP001602287">
    <property type="component" value="Unassembled WGS sequence"/>
</dbReference>
<feature type="region of interest" description="Disordered" evidence="1">
    <location>
        <begin position="298"/>
        <end position="324"/>
    </location>
</feature>
<evidence type="ECO:0000313" key="4">
    <source>
        <dbReference type="Proteomes" id="UP001602287"/>
    </source>
</evidence>
<sequence length="407" mass="40742">MSVSPSPTGGSVDPLAALEASAWALAAAVGTMSDALSAPLAEVVAASPHRSAVLEAAGLLSWDGGVPVAHPSLVPADGPTGSSAVQARLSSLRQAVAAAAQEPSGPRGAGWAELDDEVLLHQGRASGATGRALATRVVPELPGLAERLGSADGRVLDVGTGVAGLAVALARALPRASVVGIDVLQRALDLARGELAEAGEVADRISLRRQDVAEVTEPGGYDLVWLPAPFLPEQTLTVALPRLVQALRPGGWLVAGTNPPAGDPLRAAVDRWNAVRNGGNAFDADRMAQVLAATGLDRCSPFPDRPRRAGAGRRAPPGRLTPTGCGAGGQLSGCSGCEAAAPGTGSSACPAARAKPAVGCRGGVVQSRGGRDSEVRRSVAVDGRTVGCFPGGGRRGAQPRRAGADVS</sequence>
<name>A0ABW6VWB2_9ACTN</name>
<dbReference type="GO" id="GO:0032259">
    <property type="term" value="P:methylation"/>
    <property type="evidence" value="ECO:0007669"/>
    <property type="project" value="UniProtKB-KW"/>
</dbReference>
<protein>
    <submittedName>
        <fullName evidence="3">Methyltransferase domain-containing protein</fullName>
    </submittedName>
</protein>
<dbReference type="CDD" id="cd02440">
    <property type="entry name" value="AdoMet_MTases"/>
    <property type="match status" value="1"/>
</dbReference>